<dbReference type="InterPro" id="IPR031946">
    <property type="entry name" value="KIAA1045_Zf_RING"/>
</dbReference>
<dbReference type="OrthoDB" id="9978298at2759"/>
<dbReference type="GO" id="GO:0003714">
    <property type="term" value="F:transcription corepressor activity"/>
    <property type="evidence" value="ECO:0007669"/>
    <property type="project" value="TreeGrafter"/>
</dbReference>
<dbReference type="PROSITE" id="PS50222">
    <property type="entry name" value="EF_HAND_2"/>
    <property type="match status" value="1"/>
</dbReference>
<organism evidence="2 3">
    <name type="scientific">Paramuricea clavata</name>
    <name type="common">Red gorgonian</name>
    <name type="synonym">Violescent sea-whip</name>
    <dbReference type="NCBI Taxonomy" id="317549"/>
    <lineage>
        <taxon>Eukaryota</taxon>
        <taxon>Metazoa</taxon>
        <taxon>Cnidaria</taxon>
        <taxon>Anthozoa</taxon>
        <taxon>Octocorallia</taxon>
        <taxon>Malacalcyonacea</taxon>
        <taxon>Plexauridae</taxon>
        <taxon>Paramuricea</taxon>
    </lineage>
</organism>
<dbReference type="InterPro" id="IPR011011">
    <property type="entry name" value="Znf_FYVE_PHD"/>
</dbReference>
<dbReference type="SUPFAM" id="SSF57903">
    <property type="entry name" value="FYVE/PHD zinc finger"/>
    <property type="match status" value="1"/>
</dbReference>
<dbReference type="InterPro" id="IPR002048">
    <property type="entry name" value="EF_hand_dom"/>
</dbReference>
<keyword evidence="3" id="KW-1185">Reference proteome</keyword>
<dbReference type="GO" id="GO:0005737">
    <property type="term" value="C:cytoplasm"/>
    <property type="evidence" value="ECO:0007669"/>
    <property type="project" value="TreeGrafter"/>
</dbReference>
<evidence type="ECO:0000313" key="2">
    <source>
        <dbReference type="EMBL" id="CAB4005198.1"/>
    </source>
</evidence>
<dbReference type="InterPro" id="IPR001965">
    <property type="entry name" value="Znf_PHD"/>
</dbReference>
<dbReference type="EMBL" id="CACRXK020005121">
    <property type="protein sequence ID" value="CAB4005198.1"/>
    <property type="molecule type" value="Genomic_DNA"/>
</dbReference>
<protein>
    <submittedName>
        <fullName evidence="2">PHD finger 24-like</fullName>
    </submittedName>
</protein>
<dbReference type="Proteomes" id="UP001152795">
    <property type="component" value="Unassembled WGS sequence"/>
</dbReference>
<dbReference type="PANTHER" id="PTHR46453">
    <property type="entry name" value="PROTEIN KINASE C-BINDING PROTEIN 1"/>
    <property type="match status" value="1"/>
</dbReference>
<proteinExistence type="predicted"/>
<dbReference type="InterPro" id="IPR013083">
    <property type="entry name" value="Znf_RING/FYVE/PHD"/>
</dbReference>
<dbReference type="PROSITE" id="PS01359">
    <property type="entry name" value="ZF_PHD_1"/>
    <property type="match status" value="1"/>
</dbReference>
<sequence>MGTGASKTRKKNKVRQNAMVVGSLQVNAQRISRSKDATQTNPTEPEEETKPISLVDTYEVNDSLLFKGATSDQFVPYFKAWLTRVEADELCSICSKFNGKKVFPCRVCTRVFHEGCLQKTRKLNDKESKDAFSRAGTDTGWSCHYCENITLLLSDDEMQNLIEYFDQFDINQDTQIEKAEYIKIRKLSIEKENPGTEISDEVEQDMEREKWQSHYHRIGSEGGQYGASTVILIQLDLSERTLELFQILLTFKDTF</sequence>
<reference evidence="2" key="1">
    <citation type="submission" date="2020-04" db="EMBL/GenBank/DDBJ databases">
        <authorList>
            <person name="Alioto T."/>
            <person name="Alioto T."/>
            <person name="Gomez Garrido J."/>
        </authorList>
    </citation>
    <scope>NUCLEOTIDE SEQUENCE</scope>
    <source>
        <strain evidence="2">A484AB</strain>
    </source>
</reference>
<dbReference type="PROSITE" id="PS50016">
    <property type="entry name" value="ZF_PHD_2"/>
    <property type="match status" value="1"/>
</dbReference>
<name>A0A7D9EA01_PARCT</name>
<dbReference type="InterPro" id="IPR019786">
    <property type="entry name" value="Zinc_finger_PHD-type_CS"/>
</dbReference>
<dbReference type="SMART" id="SM00249">
    <property type="entry name" value="PHD"/>
    <property type="match status" value="1"/>
</dbReference>
<comment type="caution">
    <text evidence="2">The sequence shown here is derived from an EMBL/GenBank/DDBJ whole genome shotgun (WGS) entry which is preliminary data.</text>
</comment>
<evidence type="ECO:0000256" key="1">
    <source>
        <dbReference type="SAM" id="MobiDB-lite"/>
    </source>
</evidence>
<dbReference type="PANTHER" id="PTHR46453:SF4">
    <property type="entry name" value="PHD FINGER PROTEIN 24"/>
    <property type="match status" value="1"/>
</dbReference>
<dbReference type="InterPro" id="IPR019787">
    <property type="entry name" value="Znf_PHD-finger"/>
</dbReference>
<dbReference type="AlphaFoldDB" id="A0A7D9EA01"/>
<dbReference type="GO" id="GO:0005509">
    <property type="term" value="F:calcium ion binding"/>
    <property type="evidence" value="ECO:0007669"/>
    <property type="project" value="InterPro"/>
</dbReference>
<gene>
    <name evidence="2" type="ORF">PACLA_8A064702</name>
</gene>
<evidence type="ECO:0000313" key="3">
    <source>
        <dbReference type="Proteomes" id="UP001152795"/>
    </source>
</evidence>
<feature type="region of interest" description="Disordered" evidence="1">
    <location>
        <begin position="24"/>
        <end position="50"/>
    </location>
</feature>
<dbReference type="Pfam" id="PF16744">
    <property type="entry name" value="zf-RING_15"/>
    <property type="match status" value="1"/>
</dbReference>
<dbReference type="GO" id="GO:0005634">
    <property type="term" value="C:nucleus"/>
    <property type="evidence" value="ECO:0007669"/>
    <property type="project" value="TreeGrafter"/>
</dbReference>
<dbReference type="Gene3D" id="3.30.40.10">
    <property type="entry name" value="Zinc/RING finger domain, C3HC4 (zinc finger)"/>
    <property type="match status" value="1"/>
</dbReference>
<accession>A0A7D9EA01</accession>